<evidence type="ECO:0000313" key="3">
    <source>
        <dbReference type="Proteomes" id="UP000189475"/>
    </source>
</evidence>
<gene>
    <name evidence="2" type="ORF">VPAL9027_01922</name>
</gene>
<accession>A0A1R4B4W0</accession>
<evidence type="ECO:0000256" key="1">
    <source>
        <dbReference type="SAM" id="Phobius"/>
    </source>
</evidence>
<keyword evidence="3" id="KW-1185">Reference proteome</keyword>
<keyword evidence="1" id="KW-0472">Membrane</keyword>
<evidence type="ECO:0000313" key="2">
    <source>
        <dbReference type="EMBL" id="SJL83943.1"/>
    </source>
</evidence>
<dbReference type="Proteomes" id="UP000189475">
    <property type="component" value="Unassembled WGS sequence"/>
</dbReference>
<feature type="transmembrane region" description="Helical" evidence="1">
    <location>
        <begin position="12"/>
        <end position="37"/>
    </location>
</feature>
<name>A0A1R4B4W0_9VIBR</name>
<protein>
    <submittedName>
        <fullName evidence="2">Uncharacterized protein</fullName>
    </submittedName>
</protein>
<keyword evidence="1" id="KW-1133">Transmembrane helix</keyword>
<proteinExistence type="predicted"/>
<dbReference type="EMBL" id="FUFT01000005">
    <property type="protein sequence ID" value="SJL83943.1"/>
    <property type="molecule type" value="Genomic_DNA"/>
</dbReference>
<keyword evidence="1" id="KW-0812">Transmembrane</keyword>
<organism evidence="2 3">
    <name type="scientific">Vibrio palustris</name>
    <dbReference type="NCBI Taxonomy" id="1918946"/>
    <lineage>
        <taxon>Bacteria</taxon>
        <taxon>Pseudomonadati</taxon>
        <taxon>Pseudomonadota</taxon>
        <taxon>Gammaproteobacteria</taxon>
        <taxon>Vibrionales</taxon>
        <taxon>Vibrionaceae</taxon>
        <taxon>Vibrio</taxon>
    </lineage>
</organism>
<dbReference type="AlphaFoldDB" id="A0A1R4B4W0"/>
<reference evidence="2 3" key="1">
    <citation type="submission" date="2017-02" db="EMBL/GenBank/DDBJ databases">
        <authorList>
            <person name="Peterson S.W."/>
        </authorList>
    </citation>
    <scope>NUCLEOTIDE SEQUENCE [LARGE SCALE GENOMIC DNA]</scope>
    <source>
        <strain evidence="2 3">CECT 9027</strain>
    </source>
</reference>
<sequence length="55" mass="5961">MLEILQYATSGFWVLIGSTIFSCSVLVSIGWVINAILLGLRGEKCSPGEVLSKLF</sequence>